<dbReference type="Proteomes" id="UP000001416">
    <property type="component" value="Chromosome"/>
</dbReference>
<keyword evidence="13" id="KW-1185">Reference proteome</keyword>
<dbReference type="OrthoDB" id="7053339at2"/>
<keyword evidence="8 10" id="KW-0472">Membrane</keyword>
<dbReference type="Gene3D" id="1.25.40.10">
    <property type="entry name" value="Tetratricopeptide repeat domain"/>
    <property type="match status" value="1"/>
</dbReference>
<dbReference type="GO" id="GO:0006779">
    <property type="term" value="P:porphyrin-containing compound biosynthetic process"/>
    <property type="evidence" value="ECO:0007669"/>
    <property type="project" value="UniProtKB-KW"/>
</dbReference>
<evidence type="ECO:0000256" key="8">
    <source>
        <dbReference type="ARBA" id="ARBA00023136"/>
    </source>
</evidence>
<reference evidence="12 13" key="1">
    <citation type="journal article" date="2003" name="J. Bacteriol.">
        <title>Complete genome sequence of the ammonia-oxidizing bacterium and obligate chemolithoautotroph Nitrosomonas europaea.</title>
        <authorList>
            <person name="Chain P."/>
            <person name="Lamerdin J."/>
            <person name="Larimer F."/>
            <person name="Regala W."/>
            <person name="Land M."/>
            <person name="Hauser L."/>
            <person name="Hooper A."/>
            <person name="Klotz M."/>
            <person name="Norton J."/>
            <person name="Sayavedra-Soto L."/>
            <person name="Arciero D."/>
            <person name="Hommes N."/>
            <person name="Whittaker M."/>
            <person name="Arp D."/>
        </authorList>
    </citation>
    <scope>NUCLEOTIDE SEQUENCE [LARGE SCALE GENOMIC DNA]</scope>
    <source>
        <strain evidence="13">ATCC 19718 / CIP 103999 / KCTC 2705 / NBRC 14298</strain>
    </source>
</reference>
<evidence type="ECO:0000256" key="10">
    <source>
        <dbReference type="SAM" id="Phobius"/>
    </source>
</evidence>
<keyword evidence="5" id="KW-0997">Cell inner membrane</keyword>
<dbReference type="NCBIfam" id="TIGR00540">
    <property type="entry name" value="TPR_hemY_coli"/>
    <property type="match status" value="1"/>
</dbReference>
<gene>
    <name evidence="12" type="primary">hemY</name>
    <name evidence="12" type="ordered locus">NE0593</name>
</gene>
<evidence type="ECO:0000256" key="9">
    <source>
        <dbReference type="ARBA" id="ARBA00023244"/>
    </source>
</evidence>
<dbReference type="HOGENOM" id="CLU_037501_2_1_4"/>
<evidence type="ECO:0000256" key="6">
    <source>
        <dbReference type="ARBA" id="ARBA00022692"/>
    </source>
</evidence>
<dbReference type="RefSeq" id="WP_011111219.1">
    <property type="nucleotide sequence ID" value="NC_004757.1"/>
</dbReference>
<dbReference type="eggNOG" id="COG3071">
    <property type="taxonomic scope" value="Bacteria"/>
</dbReference>
<organism evidence="12 13">
    <name type="scientific">Nitrosomonas europaea (strain ATCC 19718 / CIP 103999 / KCTC 2705 / NBRC 14298)</name>
    <dbReference type="NCBI Taxonomy" id="228410"/>
    <lineage>
        <taxon>Bacteria</taxon>
        <taxon>Pseudomonadati</taxon>
        <taxon>Pseudomonadota</taxon>
        <taxon>Betaproteobacteria</taxon>
        <taxon>Nitrosomonadales</taxon>
        <taxon>Nitrosomonadaceae</taxon>
        <taxon>Nitrosomonas</taxon>
    </lineage>
</organism>
<dbReference type="AlphaFoldDB" id="Q82WR9"/>
<feature type="transmembrane region" description="Helical" evidence="10">
    <location>
        <begin position="39"/>
        <end position="62"/>
    </location>
</feature>
<evidence type="ECO:0000256" key="1">
    <source>
        <dbReference type="ARBA" id="ARBA00002962"/>
    </source>
</evidence>
<sequence>MKLVLWVLALLAAAAVIVLTAYYNTGSVLFTVPPYKVELAFNTFVLILLFAFILFYALLRALSGLSGLRSRKVEQLTRSGLKAFFETRYDRAVALAEKAARLADRQTIKVLNAVVAARSAHQQRNYALRDRLLAVAREQAPAGRALALIAEAELLLDEGRHGDALAALQSLYSTGGLQSTAVLLLELKARQMAGNWDAVLELTKVLVNRPAVDRTLIDELRFRAHLENIRKNAKDIASLRKYWGSLSYREKLDGRLAVAAARALIFLGDNATAQKIIENGLDAQPYPELVTLYADCKSGVVSWQIQRAESWLAKYPNNAGLLLTLGRLCTYGELWGKAQSYLEASLSIEPGYPVHLALAQLFEKLGKQEAASEHYRKGLDFALKRIGTA</sequence>
<dbReference type="GO" id="GO:0042168">
    <property type="term" value="P:heme metabolic process"/>
    <property type="evidence" value="ECO:0007669"/>
    <property type="project" value="InterPro"/>
</dbReference>
<dbReference type="Pfam" id="PF07219">
    <property type="entry name" value="HemY_N"/>
    <property type="match status" value="1"/>
</dbReference>
<comment type="function">
    <text evidence="1">Involved in a late step of protoheme IX synthesis.</text>
</comment>
<keyword evidence="7 10" id="KW-1133">Transmembrane helix</keyword>
<proteinExistence type="predicted"/>
<dbReference type="GeneID" id="87103793"/>
<keyword evidence="9" id="KW-0627">Porphyrin biosynthesis</keyword>
<dbReference type="GO" id="GO:0005886">
    <property type="term" value="C:plasma membrane"/>
    <property type="evidence" value="ECO:0007669"/>
    <property type="project" value="UniProtKB-SubCell"/>
</dbReference>
<comment type="subcellular location">
    <subcellularLocation>
        <location evidence="2">Cell inner membrane</location>
        <topology evidence="2">Multi-pass membrane protein</topology>
    </subcellularLocation>
</comment>
<evidence type="ECO:0000256" key="3">
    <source>
        <dbReference type="ARBA" id="ARBA00004744"/>
    </source>
</evidence>
<evidence type="ECO:0000256" key="4">
    <source>
        <dbReference type="ARBA" id="ARBA00022475"/>
    </source>
</evidence>
<keyword evidence="6 10" id="KW-0812">Transmembrane</keyword>
<dbReference type="EMBL" id="AL954747">
    <property type="protein sequence ID" value="CAD84504.1"/>
    <property type="molecule type" value="Genomic_DNA"/>
</dbReference>
<accession>Q82WR9</accession>
<dbReference type="InterPro" id="IPR005254">
    <property type="entry name" value="Heme_biosyn_assoc_TPR_pro"/>
</dbReference>
<dbReference type="UniPathway" id="UPA00252"/>
<dbReference type="STRING" id="228410.NE0593"/>
<comment type="pathway">
    <text evidence="3">Porphyrin-containing compound metabolism; protoheme biosynthesis.</text>
</comment>
<evidence type="ECO:0000256" key="5">
    <source>
        <dbReference type="ARBA" id="ARBA00022519"/>
    </source>
</evidence>
<dbReference type="PhylomeDB" id="Q82WR9"/>
<evidence type="ECO:0000256" key="7">
    <source>
        <dbReference type="ARBA" id="ARBA00022989"/>
    </source>
</evidence>
<keyword evidence="4" id="KW-1003">Cell membrane</keyword>
<feature type="domain" description="HemY N-terminal" evidence="11">
    <location>
        <begin position="26"/>
        <end position="123"/>
    </location>
</feature>
<dbReference type="InterPro" id="IPR010817">
    <property type="entry name" value="HemY_N"/>
</dbReference>
<evidence type="ECO:0000259" key="11">
    <source>
        <dbReference type="Pfam" id="PF07219"/>
    </source>
</evidence>
<dbReference type="InterPro" id="IPR011990">
    <property type="entry name" value="TPR-like_helical_dom_sf"/>
</dbReference>
<dbReference type="SUPFAM" id="SSF48452">
    <property type="entry name" value="TPR-like"/>
    <property type="match status" value="1"/>
</dbReference>
<evidence type="ECO:0000313" key="12">
    <source>
        <dbReference type="EMBL" id="CAD84504.1"/>
    </source>
</evidence>
<dbReference type="KEGG" id="neu:NE0593"/>
<name>Q82WR9_NITEU</name>
<protein>
    <recommendedName>
        <fullName evidence="11">HemY N-terminal domain-containing protein</fullName>
    </recommendedName>
</protein>
<evidence type="ECO:0000256" key="2">
    <source>
        <dbReference type="ARBA" id="ARBA00004429"/>
    </source>
</evidence>
<evidence type="ECO:0000313" key="13">
    <source>
        <dbReference type="Proteomes" id="UP000001416"/>
    </source>
</evidence>